<dbReference type="Pfam" id="PF19422">
    <property type="entry name" value="Ariadne"/>
    <property type="match status" value="1"/>
</dbReference>
<evidence type="ECO:0000256" key="6">
    <source>
        <dbReference type="ARBA" id="ARBA00022771"/>
    </source>
</evidence>
<proteinExistence type="predicted"/>
<dbReference type="Pfam" id="PF00097">
    <property type="entry name" value="zf-C3HC4"/>
    <property type="match status" value="1"/>
</dbReference>
<dbReference type="SUPFAM" id="SSF57850">
    <property type="entry name" value="RING/U-box"/>
    <property type="match status" value="2"/>
</dbReference>
<evidence type="ECO:0000313" key="12">
    <source>
        <dbReference type="Proteomes" id="UP001338582"/>
    </source>
</evidence>
<keyword evidence="3" id="KW-0808">Transferase</keyword>
<dbReference type="GeneID" id="88172934"/>
<keyword evidence="8" id="KW-0862">Zinc</keyword>
<dbReference type="GO" id="GO:0016567">
    <property type="term" value="P:protein ubiquitination"/>
    <property type="evidence" value="ECO:0007669"/>
    <property type="project" value="InterPro"/>
</dbReference>
<evidence type="ECO:0000256" key="8">
    <source>
        <dbReference type="ARBA" id="ARBA00022833"/>
    </source>
</evidence>
<evidence type="ECO:0000256" key="1">
    <source>
        <dbReference type="ARBA" id="ARBA00001798"/>
    </source>
</evidence>
<keyword evidence="12" id="KW-1185">Reference proteome</keyword>
<evidence type="ECO:0000313" key="11">
    <source>
        <dbReference type="EMBL" id="WPK24590.1"/>
    </source>
</evidence>
<feature type="compositionally biased region" description="Low complexity" evidence="9">
    <location>
        <begin position="228"/>
        <end position="237"/>
    </location>
</feature>
<reference evidence="11 12" key="1">
    <citation type="submission" date="2023-10" db="EMBL/GenBank/DDBJ databases">
        <title>Draft Genome Sequence of Candida saopaulonensis from a very Premature Infant with Sepsis.</title>
        <authorList>
            <person name="Ning Y."/>
            <person name="Dai R."/>
            <person name="Xiao M."/>
            <person name="Xu Y."/>
            <person name="Yan Q."/>
            <person name="Zhang L."/>
        </authorList>
    </citation>
    <scope>NUCLEOTIDE SEQUENCE [LARGE SCALE GENOMIC DNA]</scope>
    <source>
        <strain evidence="11 12">19XY460</strain>
    </source>
</reference>
<keyword evidence="7" id="KW-0833">Ubl conjugation pathway</keyword>
<evidence type="ECO:0000256" key="3">
    <source>
        <dbReference type="ARBA" id="ARBA00022679"/>
    </source>
</evidence>
<evidence type="ECO:0000256" key="7">
    <source>
        <dbReference type="ARBA" id="ARBA00022786"/>
    </source>
</evidence>
<keyword evidence="4" id="KW-0479">Metal-binding</keyword>
<feature type="compositionally biased region" description="Acidic residues" evidence="9">
    <location>
        <begin position="1"/>
        <end position="28"/>
    </location>
</feature>
<dbReference type="InterPro" id="IPR002867">
    <property type="entry name" value="IBR_dom"/>
</dbReference>
<evidence type="ECO:0000256" key="5">
    <source>
        <dbReference type="ARBA" id="ARBA00022737"/>
    </source>
</evidence>
<dbReference type="InterPro" id="IPR013083">
    <property type="entry name" value="Znf_RING/FYVE/PHD"/>
</dbReference>
<dbReference type="Pfam" id="PF22191">
    <property type="entry name" value="IBR_1"/>
    <property type="match status" value="1"/>
</dbReference>
<dbReference type="RefSeq" id="XP_062876973.1">
    <property type="nucleotide sequence ID" value="XM_063020903.1"/>
</dbReference>
<feature type="region of interest" description="Disordered" evidence="9">
    <location>
        <begin position="1"/>
        <end position="44"/>
    </location>
</feature>
<dbReference type="InterPro" id="IPR018957">
    <property type="entry name" value="Znf_C3HC4_RING-type"/>
</dbReference>
<name>A0AAX4H7S4_9ASCO</name>
<feature type="domain" description="RING-type" evidence="10">
    <location>
        <begin position="130"/>
        <end position="431"/>
    </location>
</feature>
<dbReference type="GO" id="GO:0008270">
    <property type="term" value="F:zinc ion binding"/>
    <property type="evidence" value="ECO:0007669"/>
    <property type="project" value="UniProtKB-KW"/>
</dbReference>
<dbReference type="InterPro" id="IPR017907">
    <property type="entry name" value="Znf_RING_CS"/>
</dbReference>
<dbReference type="InterPro" id="IPR031127">
    <property type="entry name" value="E3_UB_ligase_RBR"/>
</dbReference>
<dbReference type="InterPro" id="IPR045840">
    <property type="entry name" value="Ariadne"/>
</dbReference>
<keyword evidence="5" id="KW-0677">Repeat</keyword>
<evidence type="ECO:0000259" key="10">
    <source>
        <dbReference type="PROSITE" id="PS51873"/>
    </source>
</evidence>
<dbReference type="PROSITE" id="PS51873">
    <property type="entry name" value="TRIAD"/>
    <property type="match status" value="1"/>
</dbReference>
<evidence type="ECO:0000256" key="2">
    <source>
        <dbReference type="ARBA" id="ARBA00012251"/>
    </source>
</evidence>
<dbReference type="EMBL" id="CP138895">
    <property type="protein sequence ID" value="WPK24590.1"/>
    <property type="molecule type" value="Genomic_DNA"/>
</dbReference>
<sequence>MSDEYDSYESDLSFEFEEEGYSSEETESQDSPGSNGSPASESTSPNALCKLTYRSFPMLSFIEENFIAKAQDLRSLFLPDFSVDQLLIMLQYKNWLKLEVLSDYYDNWPKFREACGLCEESGHERFKTVKDFMCPVCCESGDLQVFSLQCNHEYCSTCYRTYVETTALHGAIVRCIEPLCNLAVLHLDIVSLINMLPTGVSLTEELQKLDLKKNDETDGDEKEDSDTDLLSLESSETNRNDPSPFHVTADLYFDVFDFSKTLTSTDGLDHLNDVNPLLNSPALLQAARISVDSRFKKFSWCPALDCPSVVQLETFVNKTDSNQKQESRLSKVPIVACFKSHEFCFNCRFENHLPSPCWLAEKWIKKCSDDSETLNWLQAHTQGCPECLALIEKNGGCNHVVCRKCQYEFCWICFGPWSEHKSSFWQCNRFVPEEVKETELNKSKHLLSLSRYLHYYQRFAAHQISMAGDYKTLGTIHAHMLNYMKYTSFTERNSISWNDIQYLSDSYKGLCAGRKTLMWSYAFAFYLCPNNFSTIFESMQDFLNDTVEKLSQLLEQLKLMQPSKTLRVLIANKREKFVELTALVLQRRRMLIDCANSGIEKGDLVFLQTS</sequence>
<dbReference type="InterPro" id="IPR044066">
    <property type="entry name" value="TRIAD_supradom"/>
</dbReference>
<dbReference type="Pfam" id="PF01485">
    <property type="entry name" value="IBR"/>
    <property type="match status" value="1"/>
</dbReference>
<organism evidence="11 12">
    <name type="scientific">Australozyma saopauloensis</name>
    <dbReference type="NCBI Taxonomy" id="291208"/>
    <lineage>
        <taxon>Eukaryota</taxon>
        <taxon>Fungi</taxon>
        <taxon>Dikarya</taxon>
        <taxon>Ascomycota</taxon>
        <taxon>Saccharomycotina</taxon>
        <taxon>Pichiomycetes</taxon>
        <taxon>Metschnikowiaceae</taxon>
        <taxon>Australozyma</taxon>
    </lineage>
</organism>
<feature type="compositionally biased region" description="Polar residues" evidence="9">
    <location>
        <begin position="29"/>
        <end position="44"/>
    </location>
</feature>
<dbReference type="FunFam" id="1.20.120.1750:FF:000002">
    <property type="entry name" value="RBR-type E3 ubiquitin transferase"/>
    <property type="match status" value="1"/>
</dbReference>
<dbReference type="PANTHER" id="PTHR11685">
    <property type="entry name" value="RBR FAMILY RING FINGER AND IBR DOMAIN-CONTAINING"/>
    <property type="match status" value="1"/>
</dbReference>
<feature type="region of interest" description="Disordered" evidence="9">
    <location>
        <begin position="213"/>
        <end position="243"/>
    </location>
</feature>
<dbReference type="Gene3D" id="1.20.120.1750">
    <property type="match status" value="1"/>
</dbReference>
<evidence type="ECO:0000256" key="9">
    <source>
        <dbReference type="SAM" id="MobiDB-lite"/>
    </source>
</evidence>
<dbReference type="KEGG" id="asau:88172934"/>
<dbReference type="AlphaFoldDB" id="A0AAX4H7S4"/>
<dbReference type="Proteomes" id="UP001338582">
    <property type="component" value="Chromosome 2"/>
</dbReference>
<comment type="catalytic activity">
    <reaction evidence="1">
        <text>[E2 ubiquitin-conjugating enzyme]-S-ubiquitinyl-L-cysteine + [acceptor protein]-L-lysine = [E2 ubiquitin-conjugating enzyme]-L-cysteine + [acceptor protein]-N(6)-ubiquitinyl-L-lysine.</text>
        <dbReference type="EC" id="2.3.2.31"/>
    </reaction>
</comment>
<dbReference type="PROSITE" id="PS00518">
    <property type="entry name" value="ZF_RING_1"/>
    <property type="match status" value="1"/>
</dbReference>
<feature type="compositionally biased region" description="Acidic residues" evidence="9">
    <location>
        <begin position="217"/>
        <end position="227"/>
    </location>
</feature>
<evidence type="ECO:0000256" key="4">
    <source>
        <dbReference type="ARBA" id="ARBA00022723"/>
    </source>
</evidence>
<keyword evidence="6" id="KW-0863">Zinc-finger</keyword>
<dbReference type="EC" id="2.3.2.31" evidence="2"/>
<gene>
    <name evidence="11" type="ORF">PUMCH_001869</name>
</gene>
<dbReference type="Gene3D" id="3.30.40.10">
    <property type="entry name" value="Zinc/RING finger domain, C3HC4 (zinc finger)"/>
    <property type="match status" value="1"/>
</dbReference>
<accession>A0AAX4H7S4</accession>
<protein>
    <recommendedName>
        <fullName evidence="2">RBR-type E3 ubiquitin transferase</fullName>
        <ecNumber evidence="2">2.3.2.31</ecNumber>
    </recommendedName>
</protein>
<dbReference type="SMART" id="SM00647">
    <property type="entry name" value="IBR"/>
    <property type="match status" value="2"/>
</dbReference>
<dbReference type="GO" id="GO:0061630">
    <property type="term" value="F:ubiquitin protein ligase activity"/>
    <property type="evidence" value="ECO:0007669"/>
    <property type="project" value="UniProtKB-EC"/>
</dbReference>